<keyword evidence="4" id="KW-0496">Mitochondrion</keyword>
<evidence type="ECO:0000256" key="5">
    <source>
        <dbReference type="SAM" id="Coils"/>
    </source>
</evidence>
<dbReference type="PANTHER" id="PTHR15751">
    <property type="entry name" value="TRAFFICKING KINESIN-BINDING PROTEIN"/>
    <property type="match status" value="1"/>
</dbReference>
<evidence type="ECO:0000259" key="7">
    <source>
        <dbReference type="SMART" id="SM01424"/>
    </source>
</evidence>
<protein>
    <recommendedName>
        <fullName evidence="7">HAP1 N-terminal domain-containing protein</fullName>
    </recommendedName>
</protein>
<keyword evidence="3 5" id="KW-0175">Coiled coil</keyword>
<feature type="region of interest" description="Disordered" evidence="6">
    <location>
        <begin position="41"/>
        <end position="77"/>
    </location>
</feature>
<feature type="region of interest" description="Disordered" evidence="6">
    <location>
        <begin position="438"/>
        <end position="474"/>
    </location>
</feature>
<dbReference type="GO" id="GO:0006605">
    <property type="term" value="P:protein targeting"/>
    <property type="evidence" value="ECO:0007669"/>
    <property type="project" value="TreeGrafter"/>
</dbReference>
<dbReference type="Pfam" id="PF12448">
    <property type="entry name" value="Milton"/>
    <property type="match status" value="1"/>
</dbReference>
<dbReference type="Proteomes" id="UP000580250">
    <property type="component" value="Unassembled WGS sequence"/>
</dbReference>
<feature type="compositionally biased region" description="Polar residues" evidence="6">
    <location>
        <begin position="55"/>
        <end position="66"/>
    </location>
</feature>
<comment type="caution">
    <text evidence="8">The sequence shown here is derived from an EMBL/GenBank/DDBJ whole genome shotgun (WGS) entry which is preliminary data.</text>
</comment>
<sequence length="784" mass="88328">MWRRTPLQNNTNDECCSNDNNLSQQSKEMFWEEFLIRSSRPLPPMSASRAKIKQRTTTPPDKNNLQLLPKTSPRPIPGLSFEEPTSSEMAMLLKELNERKQDLELAANLGNSLLQENKELLEKNEFLEESLASSNETISQLQRHLKQRSKLFRTIVDLENEYTEEEETEKACCSNSCSARSVDFSRMEKQLSNLEKENTQLRIKVDDLEEQKKTIEKREGNTVSDYMSQLRTANLKIAQIQVQLGEKAKQCESQTEEIQRLLSDISERKKRERILWDENEDIQTRLDNEIHTHEQLRSEIELLQERYLDLIVVLKDTEDELREHRRKAEVPPPPPIRRTNSVDSLYDSLASELEGADSGGCYGTPIYGPSAHCSSLGSGGAIDQQQQSPSHQPSTSNALVDCQPQQEMSVNCQNFDVPSRALLEAVRSTLEDRKHLQRLNNITSKQQKRKISKEEGEESQPPIIDSPSTPTCIPSNNGGQQISKKIFQDACCSPIQFSPRQSNNECASSSFCWKFSTPQKTNKNISLQNNSGSSTESIDSFSSYCPPKLGTPGRPGSKDLDFSIRRLSLRKEINESYARFRNSKGLPPTQNGFYSPNGTNCQFIYKSGFPSCCPTKQLNRLCKNSSNNNSPIISKSSPECSRFSLIKKEEENNLFKSSFGEGKITKNGGIFCLADLFIKNNRKENNGGNSRTIVTSESCSSGLECYGNNSSKNEDNLTIKNSNSEESPPKSSKNIQKYLFAQQKINELGINLLNSSNSNTSVITAIEIQKQSNILGVLQRFGGN</sequence>
<gene>
    <name evidence="8" type="ORF">MENT_LOCUS33853</name>
</gene>
<comment type="subcellular location">
    <subcellularLocation>
        <location evidence="1">Mitochondrion</location>
    </subcellularLocation>
</comment>
<evidence type="ECO:0000313" key="9">
    <source>
        <dbReference type="Proteomes" id="UP000580250"/>
    </source>
</evidence>
<dbReference type="Pfam" id="PF04849">
    <property type="entry name" value="HAP1_N"/>
    <property type="match status" value="1"/>
</dbReference>
<evidence type="ECO:0000313" key="8">
    <source>
        <dbReference type="EMBL" id="CAD2181693.1"/>
    </source>
</evidence>
<organism evidence="8 9">
    <name type="scientific">Meloidogyne enterolobii</name>
    <name type="common">Root-knot nematode worm</name>
    <name type="synonym">Meloidogyne mayaguensis</name>
    <dbReference type="NCBI Taxonomy" id="390850"/>
    <lineage>
        <taxon>Eukaryota</taxon>
        <taxon>Metazoa</taxon>
        <taxon>Ecdysozoa</taxon>
        <taxon>Nematoda</taxon>
        <taxon>Chromadorea</taxon>
        <taxon>Rhabditida</taxon>
        <taxon>Tylenchina</taxon>
        <taxon>Tylenchomorpha</taxon>
        <taxon>Tylenchoidea</taxon>
        <taxon>Meloidogynidae</taxon>
        <taxon>Meloidogyninae</taxon>
        <taxon>Meloidogyne</taxon>
    </lineage>
</organism>
<feature type="coiled-coil region" evidence="5">
    <location>
        <begin position="86"/>
        <end position="218"/>
    </location>
</feature>
<dbReference type="GO" id="GO:0031410">
    <property type="term" value="C:cytoplasmic vesicle"/>
    <property type="evidence" value="ECO:0007669"/>
    <property type="project" value="TreeGrafter"/>
</dbReference>
<dbReference type="PANTHER" id="PTHR15751:SF12">
    <property type="entry name" value="TRAFFICKING KINESIN-BINDING PROTEIN MILT"/>
    <property type="match status" value="1"/>
</dbReference>
<proteinExistence type="inferred from homology"/>
<feature type="region of interest" description="Disordered" evidence="6">
    <location>
        <begin position="376"/>
        <end position="399"/>
    </location>
</feature>
<dbReference type="InterPro" id="IPR051946">
    <property type="entry name" value="Intracell_Traff-Reg"/>
</dbReference>
<name>A0A6V7W3I6_MELEN</name>
<comment type="similarity">
    <text evidence="2">Belongs to the milton family.</text>
</comment>
<feature type="domain" description="HAP1 N-terminal" evidence="7">
    <location>
        <begin position="62"/>
        <end position="327"/>
    </location>
</feature>
<dbReference type="GO" id="GO:0048311">
    <property type="term" value="P:mitochondrion distribution"/>
    <property type="evidence" value="ECO:0007669"/>
    <property type="project" value="TreeGrafter"/>
</dbReference>
<dbReference type="Gene3D" id="1.10.287.1490">
    <property type="match status" value="1"/>
</dbReference>
<dbReference type="GO" id="GO:0047496">
    <property type="term" value="P:vesicle transport along microtubule"/>
    <property type="evidence" value="ECO:0007669"/>
    <property type="project" value="TreeGrafter"/>
</dbReference>
<dbReference type="InterPro" id="IPR006933">
    <property type="entry name" value="HAP1_N"/>
</dbReference>
<dbReference type="AlphaFoldDB" id="A0A6V7W3I6"/>
<feature type="region of interest" description="Disordered" evidence="6">
    <location>
        <begin position="1"/>
        <end position="21"/>
    </location>
</feature>
<accession>A0A6V7W3I6</accession>
<dbReference type="GO" id="GO:0005739">
    <property type="term" value="C:mitochondrion"/>
    <property type="evidence" value="ECO:0007669"/>
    <property type="project" value="UniProtKB-SubCell"/>
</dbReference>
<evidence type="ECO:0000256" key="6">
    <source>
        <dbReference type="SAM" id="MobiDB-lite"/>
    </source>
</evidence>
<evidence type="ECO:0000256" key="1">
    <source>
        <dbReference type="ARBA" id="ARBA00004173"/>
    </source>
</evidence>
<dbReference type="EMBL" id="CAJEWN010000408">
    <property type="protein sequence ID" value="CAD2181693.1"/>
    <property type="molecule type" value="Genomic_DNA"/>
</dbReference>
<dbReference type="GO" id="GO:0017022">
    <property type="term" value="F:myosin binding"/>
    <property type="evidence" value="ECO:0007669"/>
    <property type="project" value="TreeGrafter"/>
</dbReference>
<feature type="compositionally biased region" description="Low complexity" evidence="6">
    <location>
        <begin position="384"/>
        <end position="396"/>
    </location>
</feature>
<feature type="coiled-coil region" evidence="5">
    <location>
        <begin position="279"/>
        <end position="320"/>
    </location>
</feature>
<dbReference type="InterPro" id="IPR022154">
    <property type="entry name" value="TRAK1/2_C"/>
</dbReference>
<evidence type="ECO:0000256" key="4">
    <source>
        <dbReference type="ARBA" id="ARBA00023128"/>
    </source>
</evidence>
<dbReference type="SMART" id="SM01424">
    <property type="entry name" value="HAP1_N"/>
    <property type="match status" value="1"/>
</dbReference>
<dbReference type="OrthoDB" id="10067624at2759"/>
<evidence type="ECO:0000256" key="3">
    <source>
        <dbReference type="ARBA" id="ARBA00023054"/>
    </source>
</evidence>
<evidence type="ECO:0000256" key="2">
    <source>
        <dbReference type="ARBA" id="ARBA00007007"/>
    </source>
</evidence>
<reference evidence="8 9" key="1">
    <citation type="submission" date="2020-08" db="EMBL/GenBank/DDBJ databases">
        <authorList>
            <person name="Koutsovoulos G."/>
            <person name="Danchin GJ E."/>
        </authorList>
    </citation>
    <scope>NUCLEOTIDE SEQUENCE [LARGE SCALE GENOMIC DNA]</scope>
</reference>